<reference evidence="1" key="1">
    <citation type="submission" date="2017-05" db="UniProtKB">
        <authorList>
            <consortium name="EnsemblMetazoa"/>
        </authorList>
    </citation>
    <scope>IDENTIFICATION</scope>
</reference>
<dbReference type="InParanoid" id="A0A1X7SVD3"/>
<dbReference type="PANTHER" id="PTHR37984:SF13">
    <property type="entry name" value="RIBONUCLEASE H"/>
    <property type="match status" value="1"/>
</dbReference>
<dbReference type="eggNOG" id="KOG0017">
    <property type="taxonomic scope" value="Eukaryota"/>
</dbReference>
<accession>A0A1X7SVD3</accession>
<protein>
    <recommendedName>
        <fullName evidence="2">Reverse transcriptase domain-containing protein</fullName>
    </recommendedName>
</protein>
<dbReference type="SUPFAM" id="SSF56672">
    <property type="entry name" value="DNA/RNA polymerases"/>
    <property type="match status" value="1"/>
</dbReference>
<dbReference type="InterPro" id="IPR043502">
    <property type="entry name" value="DNA/RNA_pol_sf"/>
</dbReference>
<proteinExistence type="predicted"/>
<dbReference type="Gene3D" id="3.10.10.10">
    <property type="entry name" value="HIV Type 1 Reverse Transcriptase, subunit A, domain 1"/>
    <property type="match status" value="1"/>
</dbReference>
<dbReference type="InterPro" id="IPR050951">
    <property type="entry name" value="Retrovirus_Pol_polyprotein"/>
</dbReference>
<evidence type="ECO:0008006" key="2">
    <source>
        <dbReference type="Google" id="ProtNLM"/>
    </source>
</evidence>
<dbReference type="EnsemblMetazoa" id="Aqu2.1.05955_001">
    <property type="protein sequence ID" value="Aqu2.1.05955_001"/>
    <property type="gene ID" value="Aqu2.1.05955"/>
</dbReference>
<dbReference type="PANTHER" id="PTHR37984">
    <property type="entry name" value="PROTEIN CBG26694"/>
    <property type="match status" value="1"/>
</dbReference>
<dbReference type="OMA" id="GANTREP"/>
<dbReference type="InterPro" id="IPR043128">
    <property type="entry name" value="Rev_trsase/Diguanyl_cyclase"/>
</dbReference>
<dbReference type="OrthoDB" id="775972at2759"/>
<sequence length="117" mass="13125">MTSSFLIKRKGGVELGRLEEGGIIRKHLFSEWAAPIVPVLKDDGTVRMCGDYKVTASQAVIVDPHLIPRIGDTFANMAGGTLYTKLDLSHTYLQLRLDDAAKQYIVNNTHRELYEYT</sequence>
<organism evidence="1">
    <name type="scientific">Amphimedon queenslandica</name>
    <name type="common">Sponge</name>
    <dbReference type="NCBI Taxonomy" id="400682"/>
    <lineage>
        <taxon>Eukaryota</taxon>
        <taxon>Metazoa</taxon>
        <taxon>Porifera</taxon>
        <taxon>Demospongiae</taxon>
        <taxon>Heteroscleromorpha</taxon>
        <taxon>Haplosclerida</taxon>
        <taxon>Niphatidae</taxon>
        <taxon>Amphimedon</taxon>
    </lineage>
</organism>
<name>A0A1X7SVD3_AMPQE</name>
<dbReference type="Gene3D" id="3.30.70.270">
    <property type="match status" value="1"/>
</dbReference>
<dbReference type="AlphaFoldDB" id="A0A1X7SVD3"/>
<evidence type="ECO:0000313" key="1">
    <source>
        <dbReference type="EnsemblMetazoa" id="Aqu2.1.05955_001"/>
    </source>
</evidence>